<name>A0A381RTM7_9ZZZZ</name>
<evidence type="ECO:0000313" key="2">
    <source>
        <dbReference type="EMBL" id="SUZ94574.1"/>
    </source>
</evidence>
<accession>A0A381RTM7</accession>
<reference evidence="2" key="1">
    <citation type="submission" date="2018-05" db="EMBL/GenBank/DDBJ databases">
        <authorList>
            <person name="Lanie J.A."/>
            <person name="Ng W.-L."/>
            <person name="Kazmierczak K.M."/>
            <person name="Andrzejewski T.M."/>
            <person name="Davidsen T.M."/>
            <person name="Wayne K.J."/>
            <person name="Tettelin H."/>
            <person name="Glass J.I."/>
            <person name="Rusch D."/>
            <person name="Podicherti R."/>
            <person name="Tsui H.-C.T."/>
            <person name="Winkler M.E."/>
        </authorList>
    </citation>
    <scope>NUCLEOTIDE SEQUENCE</scope>
</reference>
<organism evidence="2">
    <name type="scientific">marine metagenome</name>
    <dbReference type="NCBI Taxonomy" id="408172"/>
    <lineage>
        <taxon>unclassified sequences</taxon>
        <taxon>metagenomes</taxon>
        <taxon>ecological metagenomes</taxon>
    </lineage>
</organism>
<feature type="region of interest" description="Disordered" evidence="1">
    <location>
        <begin position="1"/>
        <end position="51"/>
    </location>
</feature>
<evidence type="ECO:0000256" key="1">
    <source>
        <dbReference type="SAM" id="MobiDB-lite"/>
    </source>
</evidence>
<sequence length="51" mass="5874">MMSTDKKGQNKQEIGKTEQSSQGDQFRQPSIYSRHDDVCFLDQADHQNSDN</sequence>
<dbReference type="EMBL" id="UINC01002247">
    <property type="protein sequence ID" value="SUZ94574.1"/>
    <property type="molecule type" value="Genomic_DNA"/>
</dbReference>
<feature type="compositionally biased region" description="Basic and acidic residues" evidence="1">
    <location>
        <begin position="1"/>
        <end position="16"/>
    </location>
</feature>
<feature type="compositionally biased region" description="Polar residues" evidence="1">
    <location>
        <begin position="17"/>
        <end position="31"/>
    </location>
</feature>
<gene>
    <name evidence="2" type="ORF">METZ01_LOCUS47428</name>
</gene>
<proteinExistence type="predicted"/>
<dbReference type="AlphaFoldDB" id="A0A381RTM7"/>
<feature type="compositionally biased region" description="Basic and acidic residues" evidence="1">
    <location>
        <begin position="33"/>
        <end position="51"/>
    </location>
</feature>
<protein>
    <submittedName>
        <fullName evidence="2">Uncharacterized protein</fullName>
    </submittedName>
</protein>